<dbReference type="EMBL" id="CAJNOK010001186">
    <property type="protein sequence ID" value="CAF0798268.1"/>
    <property type="molecule type" value="Genomic_DNA"/>
</dbReference>
<evidence type="ECO:0000313" key="2">
    <source>
        <dbReference type="EMBL" id="CAF3581453.1"/>
    </source>
</evidence>
<gene>
    <name evidence="1" type="ORF">OVA965_LOCUS4506</name>
    <name evidence="2" type="ORF">TMI583_LOCUS4504</name>
</gene>
<name>A0A8S2CTA5_9BILA</name>
<dbReference type="AlphaFoldDB" id="A0A8S2CTA5"/>
<dbReference type="EMBL" id="CAJOBA010001186">
    <property type="protein sequence ID" value="CAF3581453.1"/>
    <property type="molecule type" value="Genomic_DNA"/>
</dbReference>
<feature type="non-terminal residue" evidence="1">
    <location>
        <position position="1"/>
    </location>
</feature>
<evidence type="ECO:0000313" key="3">
    <source>
        <dbReference type="Proteomes" id="UP000677228"/>
    </source>
</evidence>
<organism evidence="1 3">
    <name type="scientific">Didymodactylos carnosus</name>
    <dbReference type="NCBI Taxonomy" id="1234261"/>
    <lineage>
        <taxon>Eukaryota</taxon>
        <taxon>Metazoa</taxon>
        <taxon>Spiralia</taxon>
        <taxon>Gnathifera</taxon>
        <taxon>Rotifera</taxon>
        <taxon>Eurotatoria</taxon>
        <taxon>Bdelloidea</taxon>
        <taxon>Philodinida</taxon>
        <taxon>Philodinidae</taxon>
        <taxon>Didymodactylos</taxon>
    </lineage>
</organism>
<protein>
    <submittedName>
        <fullName evidence="1">Uncharacterized protein</fullName>
    </submittedName>
</protein>
<sequence length="112" mass="11967">SGGVPVIDELTGSSKLKITVYPGYGWDNLRFIDMLPVYAVSNLNDSISMQACIEILPILQSNVDLSSTIIDLYDTTSDAYASKMIIGGSGGLWKAITLGGSFDTFKVLIGLN</sequence>
<accession>A0A8S2CTA5</accession>
<evidence type="ECO:0000313" key="1">
    <source>
        <dbReference type="EMBL" id="CAF0798268.1"/>
    </source>
</evidence>
<reference evidence="1" key="1">
    <citation type="submission" date="2021-02" db="EMBL/GenBank/DDBJ databases">
        <authorList>
            <person name="Nowell W R."/>
        </authorList>
    </citation>
    <scope>NUCLEOTIDE SEQUENCE</scope>
</reference>
<dbReference type="Proteomes" id="UP000677228">
    <property type="component" value="Unassembled WGS sequence"/>
</dbReference>
<comment type="caution">
    <text evidence="1">The sequence shown here is derived from an EMBL/GenBank/DDBJ whole genome shotgun (WGS) entry which is preliminary data.</text>
</comment>
<dbReference type="Proteomes" id="UP000682733">
    <property type="component" value="Unassembled WGS sequence"/>
</dbReference>
<proteinExistence type="predicted"/>